<proteinExistence type="inferred from homology"/>
<gene>
    <name evidence="4" type="ORF">RD149_16060</name>
</gene>
<organism evidence="4 5">
    <name type="scientific">Gordonia westfalica</name>
    <dbReference type="NCBI Taxonomy" id="158898"/>
    <lineage>
        <taxon>Bacteria</taxon>
        <taxon>Bacillati</taxon>
        <taxon>Actinomycetota</taxon>
        <taxon>Actinomycetes</taxon>
        <taxon>Mycobacteriales</taxon>
        <taxon>Gordoniaceae</taxon>
        <taxon>Gordonia</taxon>
    </lineage>
</organism>
<evidence type="ECO:0000313" key="4">
    <source>
        <dbReference type="EMBL" id="MDS1115275.1"/>
    </source>
</evidence>
<dbReference type="PANTHER" id="PTHR47628">
    <property type="match status" value="1"/>
</dbReference>
<evidence type="ECO:0000313" key="5">
    <source>
        <dbReference type="Proteomes" id="UP001265083"/>
    </source>
</evidence>
<evidence type="ECO:0000256" key="2">
    <source>
        <dbReference type="ARBA" id="ARBA00022729"/>
    </source>
</evidence>
<evidence type="ECO:0000259" key="3">
    <source>
        <dbReference type="Pfam" id="PF13458"/>
    </source>
</evidence>
<accession>A0ABU2GWJ1</accession>
<sequence length="354" mass="38061">MTLRTEDAFGVAMVIPLQGAGGIFGPSCRAVAELAAHELNADGGILGRPVDLTFIDAGQQPATVASQVAELVRHDVVHAVTGWHISPVRDALFASLRGNVPYVYTALYEGGESRPGVFSSGEVPTTQVAPAMRWLRDNCGVRDWTVVGDDYSWPRDSARFVRDVAPDLGVEIRGASYAEMGNDEAIVKLVDELEKAPTSGVAMFFVGHDAVVFNREFARRGLDEHSVRYSPMMDEAMLLASGFEATNNLFSSAGYYRSLINADTLDLQGRYSAFHGPFAPALTNTAESCYEGLITLATLLRKAASTDMASVNRSIVGLAYDGPRGVVEYHGPQGIHHVHLAKADGLDFEVIAAL</sequence>
<feature type="domain" description="Leucine-binding protein" evidence="3">
    <location>
        <begin position="11"/>
        <end position="333"/>
    </location>
</feature>
<dbReference type="PANTHER" id="PTHR47628:SF1">
    <property type="entry name" value="ALIPHATIC AMIDASE EXPRESSION-REGULATING PROTEIN"/>
    <property type="match status" value="1"/>
</dbReference>
<evidence type="ECO:0000256" key="1">
    <source>
        <dbReference type="ARBA" id="ARBA00010062"/>
    </source>
</evidence>
<dbReference type="Proteomes" id="UP001265083">
    <property type="component" value="Unassembled WGS sequence"/>
</dbReference>
<dbReference type="SUPFAM" id="SSF53822">
    <property type="entry name" value="Periplasmic binding protein-like I"/>
    <property type="match status" value="1"/>
</dbReference>
<dbReference type="Pfam" id="PF13458">
    <property type="entry name" value="Peripla_BP_6"/>
    <property type="match status" value="1"/>
</dbReference>
<dbReference type="RefSeq" id="WP_310951275.1">
    <property type="nucleotide sequence ID" value="NZ_JAVLUS010000013.1"/>
</dbReference>
<dbReference type="InterPro" id="IPR028081">
    <property type="entry name" value="Leu-bd"/>
</dbReference>
<keyword evidence="2" id="KW-0732">Signal</keyword>
<comment type="caution">
    <text evidence="4">The sequence shown here is derived from an EMBL/GenBank/DDBJ whole genome shotgun (WGS) entry which is preliminary data.</text>
</comment>
<dbReference type="CDD" id="cd06358">
    <property type="entry name" value="PBP1_NHase"/>
    <property type="match status" value="1"/>
</dbReference>
<dbReference type="InterPro" id="IPR028082">
    <property type="entry name" value="Peripla_BP_I"/>
</dbReference>
<reference evidence="4 5" key="1">
    <citation type="submission" date="2023-08" db="EMBL/GenBank/DDBJ databases">
        <title>Bioegradation of LLDPE and BLDPE plastic by marine bacteria from coast plastic debris.</title>
        <authorList>
            <person name="Rong Z."/>
        </authorList>
    </citation>
    <scope>NUCLEOTIDE SEQUENCE [LARGE SCALE GENOMIC DNA]</scope>
    <source>
        <strain evidence="4 5">Z-2</strain>
    </source>
</reference>
<comment type="similarity">
    <text evidence="1">Belongs to the leucine-binding protein family.</text>
</comment>
<name>A0ABU2GWJ1_9ACTN</name>
<protein>
    <submittedName>
        <fullName evidence="4">Substrate-binding domain-containing protein</fullName>
    </submittedName>
</protein>
<dbReference type="EMBL" id="JAVLUS010000013">
    <property type="protein sequence ID" value="MDS1115275.1"/>
    <property type="molecule type" value="Genomic_DNA"/>
</dbReference>
<keyword evidence="5" id="KW-1185">Reference proteome</keyword>
<dbReference type="Gene3D" id="3.40.50.2300">
    <property type="match status" value="2"/>
</dbReference>